<protein>
    <submittedName>
        <fullName evidence="2">Glycosidase</fullName>
    </submittedName>
</protein>
<dbReference type="CDD" id="cd11349">
    <property type="entry name" value="AmyAc_3"/>
    <property type="match status" value="1"/>
</dbReference>
<evidence type="ECO:0000259" key="1">
    <source>
        <dbReference type="SMART" id="SM00642"/>
    </source>
</evidence>
<sequence>MTIEQQHRRPVIYQLLPRLFGNRNTTNTPDGTLEQNGCGKFDDISSNALKSIKELGTTHLWYTGIIEHAHLTYYSKYGIVKDYPDVVKGKAGSPYAIKDYYDVDPDLANSVPHRMQEFEALVRRTHDAGLKVIIDLVPNHLARQYVSDAKPEGVTDFGEDDNPSKAFQRDNNFYYLPGTTFQSPVTASGGERWEEDPAKATGNDCFKPNPSVNDWYETVKLNYGVDYQTEEKHFSPVPDTWKKMRDVVLFWASKMVDGFRCDMAAMVPVEFWTWMIDEVKRQYPSLQFIGEIYDTDRYHEFIFKAGFDFLYDKELFYNTMRGVITGNRPAIELTSCWQCTEGFQHHMVYFLENHDEQRIASSFFANDPWKALPGAVLMTTMQRNPLLIYFGQELGEKGMDKEGFSSLDGRTSIFDYWSPERIQEWTGKGNFQAENLLDEVRQLRKEYSTILNLSHQAPALVKGLFYDLSWSNVRNEAFNTSSLFAYFRYCSEQILLVIANFSDNDLDYRLHIPSHFFELAGLSDRFYFTGHDLLKKNKMIQFPAEVAQNAGIGGHLKKYSASVYELKYEIMKRG</sequence>
<dbReference type="RefSeq" id="WP_220270824.1">
    <property type="nucleotide sequence ID" value="NZ_QPIZ01000019.1"/>
</dbReference>
<dbReference type="Proteomes" id="UP000252733">
    <property type="component" value="Unassembled WGS sequence"/>
</dbReference>
<dbReference type="Pfam" id="PF00128">
    <property type="entry name" value="Alpha-amylase"/>
    <property type="match status" value="1"/>
</dbReference>
<feature type="domain" description="Glycosyl hydrolase family 13 catalytic" evidence="1">
    <location>
        <begin position="14"/>
        <end position="441"/>
    </location>
</feature>
<dbReference type="SMART" id="SM00642">
    <property type="entry name" value="Aamy"/>
    <property type="match status" value="1"/>
</dbReference>
<accession>A0A368UQK3</accession>
<dbReference type="PANTHER" id="PTHR10357:SF205">
    <property type="entry name" value="O-GLYCOSYL HYDROLASE FAMILY 13"/>
    <property type="match status" value="1"/>
</dbReference>
<dbReference type="PANTHER" id="PTHR10357">
    <property type="entry name" value="ALPHA-AMYLASE FAMILY MEMBER"/>
    <property type="match status" value="1"/>
</dbReference>
<dbReference type="GO" id="GO:0009313">
    <property type="term" value="P:oligosaccharide catabolic process"/>
    <property type="evidence" value="ECO:0007669"/>
    <property type="project" value="TreeGrafter"/>
</dbReference>
<comment type="caution">
    <text evidence="2">The sequence shown here is derived from an EMBL/GenBank/DDBJ whole genome shotgun (WGS) entry which is preliminary data.</text>
</comment>
<dbReference type="GO" id="GO:0004556">
    <property type="term" value="F:alpha-amylase activity"/>
    <property type="evidence" value="ECO:0007669"/>
    <property type="project" value="TreeGrafter"/>
</dbReference>
<evidence type="ECO:0000313" key="2">
    <source>
        <dbReference type="EMBL" id="RCW31107.1"/>
    </source>
</evidence>
<dbReference type="SUPFAM" id="SSF51445">
    <property type="entry name" value="(Trans)glycosidases"/>
    <property type="match status" value="1"/>
</dbReference>
<proteinExistence type="predicted"/>
<keyword evidence="3" id="KW-1185">Reference proteome</keyword>
<dbReference type="InterPro" id="IPR017853">
    <property type="entry name" value="GH"/>
</dbReference>
<name>A0A368UQK3_9BACT</name>
<dbReference type="AlphaFoldDB" id="A0A368UQK3"/>
<keyword evidence="2" id="KW-0326">Glycosidase</keyword>
<reference evidence="2 3" key="1">
    <citation type="submission" date="2018-07" db="EMBL/GenBank/DDBJ databases">
        <title>Freshwater and sediment microbial communities from various areas in North America, analyzing microbe dynamics in response to fracking.</title>
        <authorList>
            <person name="Lamendella R."/>
        </authorList>
    </citation>
    <scope>NUCLEOTIDE SEQUENCE [LARGE SCALE GENOMIC DNA]</scope>
    <source>
        <strain evidence="2 3">160A</strain>
    </source>
</reference>
<dbReference type="EMBL" id="QPIZ01000019">
    <property type="protein sequence ID" value="RCW31107.1"/>
    <property type="molecule type" value="Genomic_DNA"/>
</dbReference>
<dbReference type="Gene3D" id="3.20.20.80">
    <property type="entry name" value="Glycosidases"/>
    <property type="match status" value="2"/>
</dbReference>
<dbReference type="InterPro" id="IPR006047">
    <property type="entry name" value="GH13_cat_dom"/>
</dbReference>
<keyword evidence="2" id="KW-0378">Hydrolase</keyword>
<organism evidence="2 3">
    <name type="scientific">Marinilabilia salmonicolor</name>
    <dbReference type="NCBI Taxonomy" id="989"/>
    <lineage>
        <taxon>Bacteria</taxon>
        <taxon>Pseudomonadati</taxon>
        <taxon>Bacteroidota</taxon>
        <taxon>Bacteroidia</taxon>
        <taxon>Marinilabiliales</taxon>
        <taxon>Marinilabiliaceae</taxon>
        <taxon>Marinilabilia</taxon>
    </lineage>
</organism>
<dbReference type="SUPFAM" id="SSF51011">
    <property type="entry name" value="Glycosyl hydrolase domain"/>
    <property type="match status" value="1"/>
</dbReference>
<evidence type="ECO:0000313" key="3">
    <source>
        <dbReference type="Proteomes" id="UP000252733"/>
    </source>
</evidence>
<gene>
    <name evidence="2" type="ORF">DFO77_11975</name>
</gene>